<dbReference type="STRING" id="1679444.PYTT_0156"/>
<sequence>MSRLLLRLVYNCFFSLFLVLALPGYLVKMKRRGGWGTGLAERFGIYRRSRHEEPQGGLYVHAVSVGEVMIALKLIREWLKEEQGPVVLATSTATGHEIARQAALPGVRVLYSPLDLPGLSGRCLRRFRPKCIALIEAELWPNFAAAAARMKIPMVMLNARLSPRSERRYAKIRPVTRTLFSWLSGMGVQNRRDAGRFEGIGVDPSIIEVTGSIKFDVLTGEKPHLRPDFRAVLERLSSGRMVVLAASTHAGEEVLIARAVREAGAFPLIVPRHAERRHAVVKDMEEDGWQCVLRSSGEMPEVLGQDVCYIADTTGELRDWTALADVAVIGKSFLSTGGQNPAEAIVCRVPVVCGMEMSNFEDLVALLNAEGGIWQCTGDALAATLKEVLSSPEEALARTGQAYDALSVHSGGTSRSVELVRRFFERTDG</sequence>
<comment type="similarity">
    <text evidence="9">Belongs to the glycosyltransferase group 1 family.</text>
</comment>
<evidence type="ECO:0000256" key="8">
    <source>
        <dbReference type="PIRSR" id="PIRSR639901-2"/>
    </source>
</evidence>
<dbReference type="PANTHER" id="PTHR42755:SF1">
    <property type="entry name" value="3-DEOXY-D-MANNO-OCTULOSONIC ACID TRANSFERASE, MITOCHONDRIAL-RELATED"/>
    <property type="match status" value="1"/>
</dbReference>
<evidence type="ECO:0000256" key="4">
    <source>
        <dbReference type="ARBA" id="ARBA00022679"/>
    </source>
</evidence>
<evidence type="ECO:0000256" key="9">
    <source>
        <dbReference type="RuleBase" id="RU365103"/>
    </source>
</evidence>
<evidence type="ECO:0000256" key="7">
    <source>
        <dbReference type="PIRSR" id="PIRSR639901-1"/>
    </source>
</evidence>
<evidence type="ECO:0000256" key="3">
    <source>
        <dbReference type="ARBA" id="ARBA00019077"/>
    </source>
</evidence>
<keyword evidence="9" id="KW-0472">Membrane</keyword>
<feature type="domain" description="3-deoxy-D-manno-octulosonic-acid transferase N-terminal" evidence="10">
    <location>
        <begin position="39"/>
        <end position="217"/>
    </location>
</feature>
<comment type="pathway">
    <text evidence="1 9">Bacterial outer membrane biogenesis; LPS core biosynthesis.</text>
</comment>
<keyword evidence="9" id="KW-0812">Transmembrane</keyword>
<evidence type="ECO:0000313" key="11">
    <source>
        <dbReference type="EMBL" id="SEH71197.1"/>
    </source>
</evidence>
<dbReference type="GO" id="GO:0009244">
    <property type="term" value="P:lipopolysaccharide core region biosynthetic process"/>
    <property type="evidence" value="ECO:0007669"/>
    <property type="project" value="UniProtKB-UniRule"/>
</dbReference>
<comment type="subcellular location">
    <subcellularLocation>
        <location evidence="9">Cell membrane</location>
    </subcellularLocation>
</comment>
<organism evidence="11 12">
    <name type="scientific">Akkermansia glycaniphila</name>
    <dbReference type="NCBI Taxonomy" id="1679444"/>
    <lineage>
        <taxon>Bacteria</taxon>
        <taxon>Pseudomonadati</taxon>
        <taxon>Verrucomicrobiota</taxon>
        <taxon>Verrucomicrobiia</taxon>
        <taxon>Verrucomicrobiales</taxon>
        <taxon>Akkermansiaceae</taxon>
        <taxon>Akkermansia</taxon>
    </lineage>
</organism>
<keyword evidence="9" id="KW-1133">Transmembrane helix</keyword>
<dbReference type="GO" id="GO:0043842">
    <property type="term" value="F:Kdo transferase activity"/>
    <property type="evidence" value="ECO:0007669"/>
    <property type="project" value="UniProtKB-EC"/>
</dbReference>
<feature type="active site" description="Proton acceptor" evidence="7">
    <location>
        <position position="67"/>
    </location>
</feature>
<dbReference type="Proteomes" id="UP000176204">
    <property type="component" value="Chromosome I"/>
</dbReference>
<keyword evidence="12" id="KW-1185">Reference proteome</keyword>
<dbReference type="EMBL" id="LT629973">
    <property type="protein sequence ID" value="SEH71197.1"/>
    <property type="molecule type" value="Genomic_DNA"/>
</dbReference>
<dbReference type="RefSeq" id="WP_067772304.1">
    <property type="nucleotide sequence ID" value="NZ_LIGX01000002.1"/>
</dbReference>
<dbReference type="Gene3D" id="3.40.50.2000">
    <property type="entry name" value="Glycogen Phosphorylase B"/>
    <property type="match status" value="1"/>
</dbReference>
<feature type="site" description="Transition state stabilizer" evidence="8">
    <location>
        <position position="214"/>
    </location>
</feature>
<dbReference type="AlphaFoldDB" id="A0A1C7PEG5"/>
<keyword evidence="9" id="KW-0448">Lipopolysaccharide biosynthesis</keyword>
<dbReference type="UniPathway" id="UPA00958"/>
<dbReference type="Pfam" id="PF04413">
    <property type="entry name" value="Glycos_transf_N"/>
    <property type="match status" value="1"/>
</dbReference>
<name>A0A1C7PEG5_9BACT</name>
<keyword evidence="4 9" id="KW-0808">Transferase</keyword>
<proteinExistence type="inferred from homology"/>
<comment type="function">
    <text evidence="9">Involved in lipopolysaccharide (LPS) biosynthesis. Catalyzes the transfer of 3-deoxy-D-manno-octulosonate (Kdo) residue(s) from CMP-Kdo to lipid IV(A), the tetraacyldisaccharide-1,4'-bisphosphate precursor of lipid A.</text>
</comment>
<dbReference type="Gene3D" id="3.40.50.11720">
    <property type="entry name" value="3-Deoxy-D-manno-octulosonic-acid transferase, N-terminal domain"/>
    <property type="match status" value="1"/>
</dbReference>
<dbReference type="GO" id="GO:0009245">
    <property type="term" value="P:lipid A biosynthetic process"/>
    <property type="evidence" value="ECO:0007669"/>
    <property type="project" value="TreeGrafter"/>
</dbReference>
<gene>
    <name evidence="11" type="ORF">PYTT_0156</name>
</gene>
<feature type="transmembrane region" description="Helical" evidence="9">
    <location>
        <begin position="6"/>
        <end position="27"/>
    </location>
</feature>
<comment type="catalytic activity">
    <reaction evidence="6 9">
        <text>lipid IVA (E. coli) + CMP-3-deoxy-beta-D-manno-octulosonate = alpha-Kdo-(2-&gt;6)-lipid IVA (E. coli) + CMP + H(+)</text>
        <dbReference type="Rhea" id="RHEA:28066"/>
        <dbReference type="ChEBI" id="CHEBI:15378"/>
        <dbReference type="ChEBI" id="CHEBI:58603"/>
        <dbReference type="ChEBI" id="CHEBI:60364"/>
        <dbReference type="ChEBI" id="CHEBI:60377"/>
        <dbReference type="ChEBI" id="CHEBI:85987"/>
        <dbReference type="EC" id="2.4.99.12"/>
    </reaction>
</comment>
<dbReference type="PANTHER" id="PTHR42755">
    <property type="entry name" value="3-DEOXY-MANNO-OCTULOSONATE CYTIDYLYLTRANSFERASE"/>
    <property type="match status" value="1"/>
</dbReference>
<dbReference type="KEGG" id="agl:PYTT_0156"/>
<dbReference type="OrthoDB" id="9789797at2"/>
<evidence type="ECO:0000256" key="1">
    <source>
        <dbReference type="ARBA" id="ARBA00004713"/>
    </source>
</evidence>
<evidence type="ECO:0000256" key="6">
    <source>
        <dbReference type="ARBA" id="ARBA00049183"/>
    </source>
</evidence>
<accession>A0A1C7PEG5</accession>
<dbReference type="InterPro" id="IPR039901">
    <property type="entry name" value="Kdotransferase"/>
</dbReference>
<dbReference type="SUPFAM" id="SSF53756">
    <property type="entry name" value="UDP-Glycosyltransferase/glycogen phosphorylase"/>
    <property type="match status" value="1"/>
</dbReference>
<evidence type="ECO:0000256" key="5">
    <source>
        <dbReference type="ARBA" id="ARBA00031445"/>
    </source>
</evidence>
<evidence type="ECO:0000313" key="12">
    <source>
        <dbReference type="Proteomes" id="UP000176204"/>
    </source>
</evidence>
<feature type="site" description="Transition state stabilizer" evidence="8">
    <location>
        <position position="136"/>
    </location>
</feature>
<keyword evidence="9" id="KW-1003">Cell membrane</keyword>
<protein>
    <recommendedName>
        <fullName evidence="3 9">3-deoxy-D-manno-octulosonic acid transferase</fullName>
        <shortName evidence="9">Kdo transferase</shortName>
        <ecNumber evidence="2 9">2.4.99.12</ecNumber>
    </recommendedName>
    <alternativeName>
        <fullName evidence="5 9">Lipid IV(A) 3-deoxy-D-manno-octulosonic acid transferase</fullName>
    </alternativeName>
</protein>
<dbReference type="EC" id="2.4.99.12" evidence="2 9"/>
<dbReference type="GO" id="GO:0005886">
    <property type="term" value="C:plasma membrane"/>
    <property type="evidence" value="ECO:0007669"/>
    <property type="project" value="UniProtKB-SubCell"/>
</dbReference>
<dbReference type="InterPro" id="IPR038107">
    <property type="entry name" value="Glycos_transf_N_sf"/>
</dbReference>
<reference evidence="12" key="1">
    <citation type="submission" date="2016-09" db="EMBL/GenBank/DDBJ databases">
        <authorList>
            <person name="Koehorst J."/>
        </authorList>
    </citation>
    <scope>NUCLEOTIDE SEQUENCE [LARGE SCALE GENOMIC DNA]</scope>
</reference>
<evidence type="ECO:0000259" key="10">
    <source>
        <dbReference type="Pfam" id="PF04413"/>
    </source>
</evidence>
<dbReference type="InterPro" id="IPR007507">
    <property type="entry name" value="Glycos_transf_N"/>
</dbReference>
<evidence type="ECO:0000256" key="2">
    <source>
        <dbReference type="ARBA" id="ARBA00012621"/>
    </source>
</evidence>